<dbReference type="CDD" id="cd02989">
    <property type="entry name" value="Phd_like_TxnDC9"/>
    <property type="match status" value="1"/>
</dbReference>
<comment type="caution">
    <text evidence="3">The sequence shown here is derived from an EMBL/GenBank/DDBJ whole genome shotgun (WGS) entry which is preliminary data.</text>
</comment>
<dbReference type="Proteomes" id="UP000688137">
    <property type="component" value="Unassembled WGS sequence"/>
</dbReference>
<reference evidence="3" key="1">
    <citation type="submission" date="2021-01" db="EMBL/GenBank/DDBJ databases">
        <authorList>
            <consortium name="Genoscope - CEA"/>
            <person name="William W."/>
        </authorList>
    </citation>
    <scope>NUCLEOTIDE SEQUENCE</scope>
</reference>
<sequence>MSNSLMGNMLVESVMERAIKDKMKEQQAKQQEEERRRAARRQYEEEDEDDCDDEDLKEMLKKMREQRAKELQEAMLKKNKGFGEYREIVEEEFLPSVTKSEFSVVHFFHRDFERCKIMDKHLLAISQQHPETKFYCLNAEKAPFFVGKLQIQVLPTICLFVNGVLKNRIVGFEEMGGKDTFETGTLAHILLRYGMIKVRKGSNDEDSSDEDK</sequence>
<organism evidence="3 4">
    <name type="scientific">Paramecium primaurelia</name>
    <dbReference type="NCBI Taxonomy" id="5886"/>
    <lineage>
        <taxon>Eukaryota</taxon>
        <taxon>Sar</taxon>
        <taxon>Alveolata</taxon>
        <taxon>Ciliophora</taxon>
        <taxon>Intramacronucleata</taxon>
        <taxon>Oligohymenophorea</taxon>
        <taxon>Peniculida</taxon>
        <taxon>Parameciidae</taxon>
        <taxon>Paramecium</taxon>
    </lineage>
</organism>
<keyword evidence="4" id="KW-1185">Reference proteome</keyword>
<protein>
    <recommendedName>
        <fullName evidence="2">Phosducin domain-containing protein</fullName>
    </recommendedName>
</protein>
<evidence type="ECO:0000313" key="3">
    <source>
        <dbReference type="EMBL" id="CAD8083107.1"/>
    </source>
</evidence>
<feature type="compositionally biased region" description="Basic and acidic residues" evidence="1">
    <location>
        <begin position="17"/>
        <end position="36"/>
    </location>
</feature>
<feature type="domain" description="Phosducin" evidence="2">
    <location>
        <begin position="18"/>
        <end position="196"/>
    </location>
</feature>
<feature type="compositionally biased region" description="Acidic residues" evidence="1">
    <location>
        <begin position="44"/>
        <end position="53"/>
    </location>
</feature>
<dbReference type="PANTHER" id="PTHR21148">
    <property type="entry name" value="THIOREDOXIN DOMAIN-CONTAINING PROTEIN 9"/>
    <property type="match status" value="1"/>
</dbReference>
<gene>
    <name evidence="3" type="ORF">PPRIM_AZ9-3.1.T0690114</name>
</gene>
<proteinExistence type="predicted"/>
<dbReference type="EMBL" id="CAJJDM010000072">
    <property type="protein sequence ID" value="CAD8083107.1"/>
    <property type="molecule type" value="Genomic_DNA"/>
</dbReference>
<evidence type="ECO:0000313" key="4">
    <source>
        <dbReference type="Proteomes" id="UP000688137"/>
    </source>
</evidence>
<accession>A0A8S1MPX9</accession>
<feature type="region of interest" description="Disordered" evidence="1">
    <location>
        <begin position="17"/>
        <end position="53"/>
    </location>
</feature>
<dbReference type="InterPro" id="IPR024253">
    <property type="entry name" value="Phosducin_thioredoxin-like_dom"/>
</dbReference>
<evidence type="ECO:0000259" key="2">
    <source>
        <dbReference type="Pfam" id="PF02114"/>
    </source>
</evidence>
<dbReference type="AlphaFoldDB" id="A0A8S1MPX9"/>
<dbReference type="OMA" id="IDQEMNK"/>
<evidence type="ECO:0000256" key="1">
    <source>
        <dbReference type="SAM" id="MobiDB-lite"/>
    </source>
</evidence>
<dbReference type="Pfam" id="PF02114">
    <property type="entry name" value="Phosducin"/>
    <property type="match status" value="1"/>
</dbReference>
<name>A0A8S1MPX9_PARPR</name>